<dbReference type="AlphaFoldDB" id="K1S985"/>
<accession>K1S985</accession>
<dbReference type="EMBL" id="AJWY01010986">
    <property type="protein sequence ID" value="EKC54003.1"/>
    <property type="molecule type" value="Genomic_DNA"/>
</dbReference>
<name>K1S985_9ZZZZ</name>
<protein>
    <submittedName>
        <fullName evidence="1">Peripheral protein</fullName>
    </submittedName>
</protein>
<proteinExistence type="predicted"/>
<comment type="caution">
    <text evidence="1">The sequence shown here is derived from an EMBL/GenBank/DDBJ whole genome shotgun (WGS) entry which is preliminary data.</text>
</comment>
<organism evidence="1">
    <name type="scientific">human gut metagenome</name>
    <dbReference type="NCBI Taxonomy" id="408170"/>
    <lineage>
        <taxon>unclassified sequences</taxon>
        <taxon>metagenomes</taxon>
        <taxon>organismal metagenomes</taxon>
    </lineage>
</organism>
<evidence type="ECO:0000313" key="1">
    <source>
        <dbReference type="EMBL" id="EKC54003.1"/>
    </source>
</evidence>
<reference evidence="1" key="1">
    <citation type="journal article" date="2013" name="Environ. Microbiol.">
        <title>Microbiota from the distal guts of lean and obese adolescents exhibit partial functional redundancy besides clear differences in community structure.</title>
        <authorList>
            <person name="Ferrer M."/>
            <person name="Ruiz A."/>
            <person name="Lanza F."/>
            <person name="Haange S.B."/>
            <person name="Oberbach A."/>
            <person name="Till H."/>
            <person name="Bargiela R."/>
            <person name="Campoy C."/>
            <person name="Segura M.T."/>
            <person name="Richter M."/>
            <person name="von Bergen M."/>
            <person name="Seifert J."/>
            <person name="Suarez A."/>
        </authorList>
    </citation>
    <scope>NUCLEOTIDE SEQUENCE</scope>
</reference>
<gene>
    <name evidence="1" type="ORF">LEA_16080</name>
</gene>
<sequence>MQKFRKNYRNWEQEAFLQIISGEKPVDYFDTFVAEWYANGGKVLTEQVQNAYESGKN</sequence>